<dbReference type="Proteomes" id="UP001241926">
    <property type="component" value="Unassembled WGS sequence"/>
</dbReference>
<evidence type="ECO:0000313" key="2">
    <source>
        <dbReference type="EMBL" id="MDL2074874.1"/>
    </source>
</evidence>
<dbReference type="SUPFAM" id="SSF55469">
    <property type="entry name" value="FMN-dependent nitroreductase-like"/>
    <property type="match status" value="2"/>
</dbReference>
<sequence>MAEPVTKKGYLMGAPHPSPGHAARYLARAAGLAPSPHNSQPWFFAEEGHDHGFEIHLDRGRRLVLTDPFGREAVIACGAALFNVRLAVRHLGFRPVVTLLPDSRDSAFLAHVRYAAYAPATPAETRLIRAIPRRHTHRGPFGPEHAEIPQPFLDELCEQARAEGADLQLIDDSARLDLLADLVRAGEERHRTDYAHVAEITRCVGGYGVPYDACANHPDRTFLPGRDYLGLARRISLPARRRWRDRTSPVLVLTTPRDDRTAWLRAGQALQRVLLHSTAAGLTATLHTQPLELPDLRTELRTHITPDRHPQAVLRLGRTNRPCPPTPRRPTSDVLVPAPSADARQLLSQRQVHDAVGAH</sequence>
<dbReference type="RefSeq" id="WP_285429572.1">
    <property type="nucleotide sequence ID" value="NZ_JASJUS010000001.1"/>
</dbReference>
<evidence type="ECO:0000313" key="3">
    <source>
        <dbReference type="Proteomes" id="UP001241926"/>
    </source>
</evidence>
<dbReference type="InterPro" id="IPR050627">
    <property type="entry name" value="Nitroreductase/BluB"/>
</dbReference>
<protein>
    <recommendedName>
        <fullName evidence="4">Nitroreductase</fullName>
    </recommendedName>
</protein>
<dbReference type="Gene3D" id="3.40.109.10">
    <property type="entry name" value="NADH Oxidase"/>
    <property type="match status" value="1"/>
</dbReference>
<gene>
    <name evidence="2" type="ORF">QNN03_00315</name>
</gene>
<evidence type="ECO:0000256" key="1">
    <source>
        <dbReference type="SAM" id="MobiDB-lite"/>
    </source>
</evidence>
<name>A0ABT7IQL4_9ACTN</name>
<accession>A0ABT7IQL4</accession>
<evidence type="ECO:0008006" key="4">
    <source>
        <dbReference type="Google" id="ProtNLM"/>
    </source>
</evidence>
<dbReference type="PANTHER" id="PTHR23026:SF123">
    <property type="entry name" value="NAD(P)H NITROREDUCTASE RV3131-RELATED"/>
    <property type="match status" value="1"/>
</dbReference>
<organism evidence="2 3">
    <name type="scientific">Streptomyces fuscus</name>
    <dbReference type="NCBI Taxonomy" id="3048495"/>
    <lineage>
        <taxon>Bacteria</taxon>
        <taxon>Bacillati</taxon>
        <taxon>Actinomycetota</taxon>
        <taxon>Actinomycetes</taxon>
        <taxon>Kitasatosporales</taxon>
        <taxon>Streptomycetaceae</taxon>
        <taxon>Streptomyces</taxon>
    </lineage>
</organism>
<dbReference type="PANTHER" id="PTHR23026">
    <property type="entry name" value="NADPH NITROREDUCTASE"/>
    <property type="match status" value="1"/>
</dbReference>
<dbReference type="EMBL" id="JASJUS010000001">
    <property type="protein sequence ID" value="MDL2074874.1"/>
    <property type="molecule type" value="Genomic_DNA"/>
</dbReference>
<dbReference type="InterPro" id="IPR000415">
    <property type="entry name" value="Nitroreductase-like"/>
</dbReference>
<keyword evidence="3" id="KW-1185">Reference proteome</keyword>
<reference evidence="2 3" key="1">
    <citation type="submission" date="2023-05" db="EMBL/GenBank/DDBJ databases">
        <title>Streptomyces fuscus sp. nov., a brown-black pigment producing actinomyces isolated from dry sand of Sea duck farm.</title>
        <authorList>
            <person name="Xie J."/>
            <person name="Shen N."/>
        </authorList>
    </citation>
    <scope>NUCLEOTIDE SEQUENCE [LARGE SCALE GENOMIC DNA]</scope>
    <source>
        <strain evidence="2 3">GXMU-J15</strain>
    </source>
</reference>
<dbReference type="NCBIfam" id="NF047509">
    <property type="entry name" value="Rv3131_FMN_oxido"/>
    <property type="match status" value="1"/>
</dbReference>
<feature type="region of interest" description="Disordered" evidence="1">
    <location>
        <begin position="317"/>
        <end position="336"/>
    </location>
</feature>
<proteinExistence type="predicted"/>
<comment type="caution">
    <text evidence="2">The sequence shown here is derived from an EMBL/GenBank/DDBJ whole genome shotgun (WGS) entry which is preliminary data.</text>
</comment>